<reference evidence="1 2" key="1">
    <citation type="submission" date="2024-02" db="EMBL/GenBank/DDBJ databases">
        <title>A draft genome for the cacao thread blight pathogen Marasmius crinis-equi.</title>
        <authorList>
            <person name="Cohen S.P."/>
            <person name="Baruah I.K."/>
            <person name="Amoako-Attah I."/>
            <person name="Bukari Y."/>
            <person name="Meinhardt L.W."/>
            <person name="Bailey B.A."/>
        </authorList>
    </citation>
    <scope>NUCLEOTIDE SEQUENCE [LARGE SCALE GENOMIC DNA]</scope>
    <source>
        <strain evidence="1 2">GH-76</strain>
    </source>
</reference>
<dbReference type="Proteomes" id="UP001465976">
    <property type="component" value="Unassembled WGS sequence"/>
</dbReference>
<gene>
    <name evidence="1" type="ORF">V5O48_012894</name>
</gene>
<comment type="caution">
    <text evidence="1">The sequence shown here is derived from an EMBL/GenBank/DDBJ whole genome shotgun (WGS) entry which is preliminary data.</text>
</comment>
<protein>
    <submittedName>
        <fullName evidence="1">Uncharacterized protein</fullName>
    </submittedName>
</protein>
<dbReference type="EMBL" id="JBAHYK010001197">
    <property type="protein sequence ID" value="KAL0569077.1"/>
    <property type="molecule type" value="Genomic_DNA"/>
</dbReference>
<organism evidence="1 2">
    <name type="scientific">Marasmius crinis-equi</name>
    <dbReference type="NCBI Taxonomy" id="585013"/>
    <lineage>
        <taxon>Eukaryota</taxon>
        <taxon>Fungi</taxon>
        <taxon>Dikarya</taxon>
        <taxon>Basidiomycota</taxon>
        <taxon>Agaricomycotina</taxon>
        <taxon>Agaricomycetes</taxon>
        <taxon>Agaricomycetidae</taxon>
        <taxon>Agaricales</taxon>
        <taxon>Marasmiineae</taxon>
        <taxon>Marasmiaceae</taxon>
        <taxon>Marasmius</taxon>
    </lineage>
</organism>
<sequence>MSEYLRNARDFSIGDNSNLSTVQGDQHIYYNQIKIGRKSRRKRFAVETEEEEERLAEYRDVRLGNIVIGKELGSRAGKRFDYDKLEWVSVGCERKIFAAVILSEVGKVTSTIVSYHGPGKEEVWVIYRPWLGTEDAPNLGVEERLQPVLRGFVQLGCQDNALWLDSSRGVLCRGPEGPHCSIRYFLLDSDLPTILSDGKLLQHDAFVQYLATLRQGSDLDRKVVVWLSFYPFTFAKTGDMRVDRPTIISSLTNTTIAMADAGMTSIWARESSCLGEREVLSDGLIRFTLKHCGRRLQFDWIRDQWYEIRHAWMAQSPMAFHPHGIPPEGNLSKYDLIVLDASEGTFSRSRTKRQRRQKCAPIYLFVCPFLASTFWSFKEDGHPPIPDDLCKYLGLPVKISLKRYQYTFSIQSCKAMRDYQILRGFDPTTADFARHCGFHDYEFHVVQPSLAVAATSGRFEDLEDSDFVVIECESTEDTYLEESLPLLFGEVPPDSSEMPELAPSSSTFWSRLASSFS</sequence>
<evidence type="ECO:0000313" key="1">
    <source>
        <dbReference type="EMBL" id="KAL0569077.1"/>
    </source>
</evidence>
<evidence type="ECO:0000313" key="2">
    <source>
        <dbReference type="Proteomes" id="UP001465976"/>
    </source>
</evidence>
<accession>A0ABR3F1K2</accession>
<name>A0ABR3F1K2_9AGAR</name>
<keyword evidence="2" id="KW-1185">Reference proteome</keyword>
<proteinExistence type="predicted"/>